<reference evidence="12 13" key="1">
    <citation type="submission" date="2015-02" db="EMBL/GenBank/DDBJ databases">
        <title>Genome Sequence of Jannaschia aquimarina DSM28248, a member of the Roseobacter clade.</title>
        <authorList>
            <person name="Voget S."/>
            <person name="Daniel R."/>
        </authorList>
    </citation>
    <scope>NUCLEOTIDE SEQUENCE [LARGE SCALE GENOMIC DNA]</scope>
    <source>
        <strain evidence="12 13">GSW-M26</strain>
    </source>
</reference>
<evidence type="ECO:0000256" key="9">
    <source>
        <dbReference type="ARBA" id="ARBA00023235"/>
    </source>
</evidence>
<evidence type="ECO:0000256" key="6">
    <source>
        <dbReference type="ARBA" id="ARBA00018569"/>
    </source>
</evidence>
<evidence type="ECO:0000256" key="3">
    <source>
        <dbReference type="ARBA" id="ARBA00004947"/>
    </source>
</evidence>
<keyword evidence="7 10" id="KW-0520">NAD</keyword>
<dbReference type="PATRIC" id="fig|935700.4.peg.999"/>
<comment type="catalytic activity">
    <reaction evidence="1 10">
        <text>UDP-alpha-D-glucose = UDP-alpha-D-galactose</text>
        <dbReference type="Rhea" id="RHEA:22168"/>
        <dbReference type="ChEBI" id="CHEBI:58885"/>
        <dbReference type="ChEBI" id="CHEBI:66914"/>
        <dbReference type="EC" id="5.1.3.2"/>
    </reaction>
</comment>
<evidence type="ECO:0000313" key="13">
    <source>
        <dbReference type="Proteomes" id="UP000032232"/>
    </source>
</evidence>
<dbReference type="PANTHER" id="PTHR43725:SF47">
    <property type="entry name" value="UDP-GLUCOSE 4-EPIMERASE"/>
    <property type="match status" value="1"/>
</dbReference>
<evidence type="ECO:0000256" key="7">
    <source>
        <dbReference type="ARBA" id="ARBA00023027"/>
    </source>
</evidence>
<evidence type="ECO:0000256" key="2">
    <source>
        <dbReference type="ARBA" id="ARBA00001911"/>
    </source>
</evidence>
<comment type="caution">
    <text evidence="12">The sequence shown here is derived from an EMBL/GenBank/DDBJ whole genome shotgun (WGS) entry which is preliminary data.</text>
</comment>
<dbReference type="Pfam" id="PF01370">
    <property type="entry name" value="Epimerase"/>
    <property type="match status" value="1"/>
</dbReference>
<dbReference type="InterPro" id="IPR036291">
    <property type="entry name" value="NAD(P)-bd_dom_sf"/>
</dbReference>
<dbReference type="EC" id="5.1.3.2" evidence="5 10"/>
<dbReference type="EMBL" id="JYFE01000020">
    <property type="protein sequence ID" value="KIT17225.1"/>
    <property type="molecule type" value="Genomic_DNA"/>
</dbReference>
<sequence length="340" mass="36613">MARILLTGGAGYIGSHTCVALHEAGHEAVILDDFSNADESVVERIGRIIGAPPPVVNGSILDGEAVRRAFAEHAIDGVIHFAAFKAVGESVANPLAYFENNIAGSIALARAMREAQVWPLVFSSTATVYGEPDAFPIPETAPTGYTSPYAFTKITVEQILAQAAAADPFVIGALRYFNPVGAHESALIGEDPRGIPDNLMPYMAKVAMGELEQLSVFGDDYDTPDGTGLRDYIHVMDLAEAHVLSMNALLEGRAHTLNIGTGIPTSVLQMHEAYSRAVGRELPMRVVPRRPGDVPRLDADPARALEVLGFEAKRDLDAMCRDSWRWVRAQAAGWRLNDPS</sequence>
<name>A0A0D1ENI1_9RHOB</name>
<comment type="subunit">
    <text evidence="10">Homodimer.</text>
</comment>
<evidence type="ECO:0000256" key="5">
    <source>
        <dbReference type="ARBA" id="ARBA00013189"/>
    </source>
</evidence>
<dbReference type="InterPro" id="IPR005886">
    <property type="entry name" value="UDP_G4E"/>
</dbReference>
<evidence type="ECO:0000256" key="10">
    <source>
        <dbReference type="RuleBase" id="RU366046"/>
    </source>
</evidence>
<comment type="similarity">
    <text evidence="4 10">Belongs to the NAD(P)-dependent epimerase/dehydratase family.</text>
</comment>
<comment type="cofactor">
    <cofactor evidence="2 10">
        <name>NAD(+)</name>
        <dbReference type="ChEBI" id="CHEBI:57540"/>
    </cofactor>
</comment>
<dbReference type="SUPFAM" id="SSF51735">
    <property type="entry name" value="NAD(P)-binding Rossmann-fold domains"/>
    <property type="match status" value="1"/>
</dbReference>
<evidence type="ECO:0000259" key="11">
    <source>
        <dbReference type="Pfam" id="PF01370"/>
    </source>
</evidence>
<evidence type="ECO:0000256" key="8">
    <source>
        <dbReference type="ARBA" id="ARBA00023144"/>
    </source>
</evidence>
<dbReference type="Proteomes" id="UP000032232">
    <property type="component" value="Unassembled WGS sequence"/>
</dbReference>
<dbReference type="STRING" id="935700.jaqu_09560"/>
<dbReference type="RefSeq" id="WP_043917800.1">
    <property type="nucleotide sequence ID" value="NZ_FZPF01000007.1"/>
</dbReference>
<dbReference type="NCBIfam" id="TIGR01179">
    <property type="entry name" value="galE"/>
    <property type="match status" value="1"/>
</dbReference>
<evidence type="ECO:0000313" key="12">
    <source>
        <dbReference type="EMBL" id="KIT17225.1"/>
    </source>
</evidence>
<dbReference type="CDD" id="cd05247">
    <property type="entry name" value="UDP_G4E_1_SDR_e"/>
    <property type="match status" value="1"/>
</dbReference>
<evidence type="ECO:0000256" key="4">
    <source>
        <dbReference type="ARBA" id="ARBA00007637"/>
    </source>
</evidence>
<dbReference type="Gene3D" id="3.90.25.10">
    <property type="entry name" value="UDP-galactose 4-epimerase, domain 1"/>
    <property type="match status" value="1"/>
</dbReference>
<dbReference type="InterPro" id="IPR001509">
    <property type="entry name" value="Epimerase_deHydtase"/>
</dbReference>
<dbReference type="PANTHER" id="PTHR43725">
    <property type="entry name" value="UDP-GLUCOSE 4-EPIMERASE"/>
    <property type="match status" value="1"/>
</dbReference>
<dbReference type="GO" id="GO:0005829">
    <property type="term" value="C:cytosol"/>
    <property type="evidence" value="ECO:0007669"/>
    <property type="project" value="TreeGrafter"/>
</dbReference>
<dbReference type="GO" id="GO:0006012">
    <property type="term" value="P:galactose metabolic process"/>
    <property type="evidence" value="ECO:0007669"/>
    <property type="project" value="UniProtKB-UniPathway"/>
</dbReference>
<proteinExistence type="inferred from homology"/>
<dbReference type="OrthoDB" id="9801785at2"/>
<accession>A0A0D1ENI1</accession>
<organism evidence="12 13">
    <name type="scientific">Jannaschia aquimarina</name>
    <dbReference type="NCBI Taxonomy" id="935700"/>
    <lineage>
        <taxon>Bacteria</taxon>
        <taxon>Pseudomonadati</taxon>
        <taxon>Pseudomonadota</taxon>
        <taxon>Alphaproteobacteria</taxon>
        <taxon>Rhodobacterales</taxon>
        <taxon>Roseobacteraceae</taxon>
        <taxon>Jannaschia</taxon>
    </lineage>
</organism>
<gene>
    <name evidence="12" type="primary">galE</name>
    <name evidence="12" type="ORF">jaqu_09560</name>
</gene>
<dbReference type="Gene3D" id="3.40.50.720">
    <property type="entry name" value="NAD(P)-binding Rossmann-like Domain"/>
    <property type="match status" value="1"/>
</dbReference>
<dbReference type="GO" id="GO:0003978">
    <property type="term" value="F:UDP-glucose 4-epimerase activity"/>
    <property type="evidence" value="ECO:0007669"/>
    <property type="project" value="UniProtKB-UniRule"/>
</dbReference>
<keyword evidence="13" id="KW-1185">Reference proteome</keyword>
<keyword evidence="10" id="KW-0119">Carbohydrate metabolism</keyword>
<keyword evidence="8" id="KW-0299">Galactose metabolism</keyword>
<comment type="pathway">
    <text evidence="3 10">Carbohydrate metabolism; galactose metabolism.</text>
</comment>
<dbReference type="UniPathway" id="UPA00214"/>
<protein>
    <recommendedName>
        <fullName evidence="6 10">UDP-glucose 4-epimerase</fullName>
        <ecNumber evidence="5 10">5.1.3.2</ecNumber>
    </recommendedName>
</protein>
<keyword evidence="9 10" id="KW-0413">Isomerase</keyword>
<feature type="domain" description="NAD-dependent epimerase/dehydratase" evidence="11">
    <location>
        <begin position="4"/>
        <end position="260"/>
    </location>
</feature>
<dbReference type="AlphaFoldDB" id="A0A0D1ENI1"/>
<evidence type="ECO:0000256" key="1">
    <source>
        <dbReference type="ARBA" id="ARBA00000083"/>
    </source>
</evidence>